<reference evidence="1" key="1">
    <citation type="journal article" date="2018" name="DNA Res.">
        <title>Multiple hybrid de novo genome assembly of finger millet, an orphan allotetraploid crop.</title>
        <authorList>
            <person name="Hatakeyama M."/>
            <person name="Aluri S."/>
            <person name="Balachadran M.T."/>
            <person name="Sivarajan S.R."/>
            <person name="Patrignani A."/>
            <person name="Gruter S."/>
            <person name="Poveda L."/>
            <person name="Shimizu-Inatsugi R."/>
            <person name="Baeten J."/>
            <person name="Francoijs K.J."/>
            <person name="Nataraja K.N."/>
            <person name="Reddy Y.A.N."/>
            <person name="Phadnis S."/>
            <person name="Ravikumar R.L."/>
            <person name="Schlapbach R."/>
            <person name="Sreeman S.M."/>
            <person name="Shimizu K.K."/>
        </authorList>
    </citation>
    <scope>NUCLEOTIDE SEQUENCE</scope>
</reference>
<dbReference type="Proteomes" id="UP001054889">
    <property type="component" value="Unassembled WGS sequence"/>
</dbReference>
<proteinExistence type="predicted"/>
<organism evidence="1 2">
    <name type="scientific">Eleusine coracana subsp. coracana</name>
    <dbReference type="NCBI Taxonomy" id="191504"/>
    <lineage>
        <taxon>Eukaryota</taxon>
        <taxon>Viridiplantae</taxon>
        <taxon>Streptophyta</taxon>
        <taxon>Embryophyta</taxon>
        <taxon>Tracheophyta</taxon>
        <taxon>Spermatophyta</taxon>
        <taxon>Magnoliopsida</taxon>
        <taxon>Liliopsida</taxon>
        <taxon>Poales</taxon>
        <taxon>Poaceae</taxon>
        <taxon>PACMAD clade</taxon>
        <taxon>Chloridoideae</taxon>
        <taxon>Cynodonteae</taxon>
        <taxon>Eleusininae</taxon>
        <taxon>Eleusine</taxon>
    </lineage>
</organism>
<name>A0AAV5DB07_ELECO</name>
<sequence length="169" mass="18736">MTMAFSDFGCPVYNEEVEATSQLNEQTTRIISYVTKWLLQQKPLKMYCRLNFKAVMYALMVANSIARNDHQKADRLNQQNGRMQADLIISARQSLKAERPTATSPLAYSPAGNLVPLTAASRQRPSKLLMKMGSTLVLNRSFARRRGAGDRIAGEVAGHERCGTGGKGR</sequence>
<gene>
    <name evidence="1" type="primary">ga25091</name>
    <name evidence="1" type="ORF">PR202_ga25091</name>
</gene>
<accession>A0AAV5DB07</accession>
<reference evidence="1" key="2">
    <citation type="submission" date="2021-12" db="EMBL/GenBank/DDBJ databases">
        <title>Resequencing data analysis of finger millet.</title>
        <authorList>
            <person name="Hatakeyama M."/>
            <person name="Aluri S."/>
            <person name="Balachadran M.T."/>
            <person name="Sivarajan S.R."/>
            <person name="Poveda L."/>
            <person name="Shimizu-Inatsugi R."/>
            <person name="Schlapbach R."/>
            <person name="Sreeman S.M."/>
            <person name="Shimizu K.K."/>
        </authorList>
    </citation>
    <scope>NUCLEOTIDE SEQUENCE</scope>
</reference>
<comment type="caution">
    <text evidence="1">The sequence shown here is derived from an EMBL/GenBank/DDBJ whole genome shotgun (WGS) entry which is preliminary data.</text>
</comment>
<evidence type="ECO:0000313" key="2">
    <source>
        <dbReference type="Proteomes" id="UP001054889"/>
    </source>
</evidence>
<dbReference type="AlphaFoldDB" id="A0AAV5DB07"/>
<protein>
    <submittedName>
        <fullName evidence="1">Uncharacterized protein</fullName>
    </submittedName>
</protein>
<dbReference type="EMBL" id="BQKI01000013">
    <property type="protein sequence ID" value="GJN07272.1"/>
    <property type="molecule type" value="Genomic_DNA"/>
</dbReference>
<evidence type="ECO:0000313" key="1">
    <source>
        <dbReference type="EMBL" id="GJN07272.1"/>
    </source>
</evidence>
<keyword evidence="2" id="KW-1185">Reference proteome</keyword>